<dbReference type="SMART" id="SM00494">
    <property type="entry name" value="ChtBD2"/>
    <property type="match status" value="1"/>
</dbReference>
<evidence type="ECO:0000256" key="1">
    <source>
        <dbReference type="SAM" id="Phobius"/>
    </source>
</evidence>
<dbReference type="PROSITE" id="PS50940">
    <property type="entry name" value="CHIT_BIND_II"/>
    <property type="match status" value="1"/>
</dbReference>
<dbReference type="Proteomes" id="UP000829694">
    <property type="component" value="Segment"/>
</dbReference>
<evidence type="ECO:0000313" key="3">
    <source>
        <dbReference type="EMBL" id="QOD39971.1"/>
    </source>
</evidence>
<keyword evidence="1" id="KW-1133">Transmembrane helix</keyword>
<accession>A0AAE7SY73</accession>
<dbReference type="GO" id="GO:0005576">
    <property type="term" value="C:extracellular region"/>
    <property type="evidence" value="ECO:0007669"/>
    <property type="project" value="InterPro"/>
</dbReference>
<keyword evidence="1" id="KW-0472">Membrane</keyword>
<feature type="transmembrane region" description="Helical" evidence="1">
    <location>
        <begin position="6"/>
        <end position="25"/>
    </location>
</feature>
<dbReference type="GeneID" id="80539372"/>
<sequence length="101" mass="11673">MDILNFSTFIFVLFIIVKVVIYHGMKNLQKQTWFMDRICVNGYYGSVADPFDCDSYYQCPEGLKFYCPFGFQFDGDKAECVSITARDVNGCYNTAARRLLD</sequence>
<dbReference type="InterPro" id="IPR002557">
    <property type="entry name" value="Chitin-bd_dom"/>
</dbReference>
<dbReference type="InterPro" id="IPR036508">
    <property type="entry name" value="Chitin-bd_dom_sf"/>
</dbReference>
<name>A0AAE7SY73_9BBAC</name>
<gene>
    <name evidence="3" type="primary">Maph8</name>
    <name evidence="3" type="ORF">H4Q86_008</name>
</gene>
<organism evidence="3 4">
    <name type="scientific">Matsumuraeses phaseoli granulovirus</name>
    <dbReference type="NCBI Taxonomy" id="2760664"/>
    <lineage>
        <taxon>Viruses</taxon>
        <taxon>Viruses incertae sedis</taxon>
        <taxon>Naldaviricetes</taxon>
        <taxon>Lefavirales</taxon>
        <taxon>Baculoviridae</taxon>
        <taxon>Betabaculovirus</taxon>
        <taxon>Betabaculovirus maphaseoli</taxon>
    </lineage>
</organism>
<dbReference type="RefSeq" id="YP_010800726.1">
    <property type="nucleotide sequence ID" value="NC_076905.1"/>
</dbReference>
<keyword evidence="1" id="KW-0812">Transmembrane</keyword>
<feature type="domain" description="Chitin-binding type-2" evidence="2">
    <location>
        <begin position="36"/>
        <end position="93"/>
    </location>
</feature>
<keyword evidence="4" id="KW-1185">Reference proteome</keyword>
<evidence type="ECO:0000313" key="4">
    <source>
        <dbReference type="Proteomes" id="UP000829694"/>
    </source>
</evidence>
<protein>
    <submittedName>
        <fullName evidence="3">Maph8</fullName>
    </submittedName>
</protein>
<reference evidence="3" key="1">
    <citation type="journal article" date="2020" name="Viruses">
        <title>Genome Analysis of a Novel Clade b Betabaculovirus Isolated from the Legume Pest Matsumuraeses phaseoli (Lepidoptera: Tortricidae).</title>
        <authorList>
            <person name="Shu R."/>
            <person name="Meng Q."/>
            <person name="Miao L."/>
            <person name="Liang H."/>
            <person name="Chen J."/>
            <person name="Xu Y."/>
            <person name="Cheng L."/>
            <person name="Jin W."/>
            <person name="Qin Q."/>
            <person name="Zhang H."/>
        </authorList>
    </citation>
    <scope>NUCLEOTIDE SEQUENCE</scope>
    <source>
        <strain evidence="3">IOZ01</strain>
    </source>
</reference>
<dbReference type="SUPFAM" id="SSF57625">
    <property type="entry name" value="Invertebrate chitin-binding proteins"/>
    <property type="match status" value="1"/>
</dbReference>
<dbReference type="GO" id="GO:0008061">
    <property type="term" value="F:chitin binding"/>
    <property type="evidence" value="ECO:0007669"/>
    <property type="project" value="InterPro"/>
</dbReference>
<dbReference type="EMBL" id="MT844067">
    <property type="protein sequence ID" value="QOD39971.1"/>
    <property type="molecule type" value="Genomic_DNA"/>
</dbReference>
<proteinExistence type="predicted"/>
<dbReference type="KEGG" id="vg:80539372"/>
<evidence type="ECO:0000259" key="2">
    <source>
        <dbReference type="PROSITE" id="PS50940"/>
    </source>
</evidence>